<evidence type="ECO:0000313" key="11">
    <source>
        <dbReference type="Proteomes" id="UP000673394"/>
    </source>
</evidence>
<accession>A0ABS5CL05</accession>
<dbReference type="Gene3D" id="6.20.190.10">
    <property type="entry name" value="Nutrient germinant receptor protein C, domain 1"/>
    <property type="match status" value="1"/>
</dbReference>
<keyword evidence="11" id="KW-1185">Reference proteome</keyword>
<keyword evidence="3" id="KW-0309">Germination</keyword>
<evidence type="ECO:0000259" key="9">
    <source>
        <dbReference type="Pfam" id="PF25198"/>
    </source>
</evidence>
<evidence type="ECO:0000256" key="5">
    <source>
        <dbReference type="ARBA" id="ARBA00023136"/>
    </source>
</evidence>
<dbReference type="InterPro" id="IPR046953">
    <property type="entry name" value="Spore_GerAC-like_C"/>
</dbReference>
<dbReference type="InterPro" id="IPR057336">
    <property type="entry name" value="GerAC_N"/>
</dbReference>
<keyword evidence="7" id="KW-0449">Lipoprotein</keyword>
<evidence type="ECO:0000256" key="3">
    <source>
        <dbReference type="ARBA" id="ARBA00022544"/>
    </source>
</evidence>
<comment type="subcellular location">
    <subcellularLocation>
        <location evidence="1">Membrane</location>
        <topology evidence="1">Lipid-anchor</topology>
    </subcellularLocation>
</comment>
<evidence type="ECO:0000256" key="4">
    <source>
        <dbReference type="ARBA" id="ARBA00022729"/>
    </source>
</evidence>
<dbReference type="NCBIfam" id="TIGR02887">
    <property type="entry name" value="spore_ger_x_C"/>
    <property type="match status" value="1"/>
</dbReference>
<dbReference type="PANTHER" id="PTHR35789:SF1">
    <property type="entry name" value="SPORE GERMINATION PROTEIN B3"/>
    <property type="match status" value="1"/>
</dbReference>
<keyword evidence="4" id="KW-0732">Signal</keyword>
<keyword evidence="5" id="KW-0472">Membrane</keyword>
<evidence type="ECO:0000313" key="10">
    <source>
        <dbReference type="EMBL" id="MBP3966506.1"/>
    </source>
</evidence>
<evidence type="ECO:0000256" key="6">
    <source>
        <dbReference type="ARBA" id="ARBA00023139"/>
    </source>
</evidence>
<evidence type="ECO:0000256" key="2">
    <source>
        <dbReference type="ARBA" id="ARBA00007886"/>
    </source>
</evidence>
<dbReference type="PANTHER" id="PTHR35789">
    <property type="entry name" value="SPORE GERMINATION PROTEIN B3"/>
    <property type="match status" value="1"/>
</dbReference>
<reference evidence="10 11" key="1">
    <citation type="submission" date="2021-04" db="EMBL/GenBank/DDBJ databases">
        <title>Paenibacillus sp. DLE-14 whole genome sequence.</title>
        <authorList>
            <person name="Ham Y.J."/>
        </authorList>
    </citation>
    <scope>NUCLEOTIDE SEQUENCE [LARGE SCALE GENOMIC DNA]</scope>
    <source>
        <strain evidence="10 11">DLE-14</strain>
    </source>
</reference>
<gene>
    <name evidence="10" type="ORF">I8J30_27810</name>
</gene>
<keyword evidence="6" id="KW-0564">Palmitate</keyword>
<feature type="domain" description="Spore germination GerAC-like C-terminal" evidence="8">
    <location>
        <begin position="210"/>
        <end position="375"/>
    </location>
</feature>
<dbReference type="Proteomes" id="UP000673394">
    <property type="component" value="Unassembled WGS sequence"/>
</dbReference>
<sequence length="387" mass="43954">MKRRSNRTLLAFCCLLLLTGCWDRTEINEYAFWMGTALDKGKVKKVRVSAQIAVPHEIGADKGSASSRSTLVITSEGNTLLDSCQNVQNRLPRRLFIGHRRAVFISERLAREGISDFLDMYSRNPELSLRSGLFIVIGIDPEEILKMESPFNPFSSDVIVRQDKFSKIGDMAAHDLFVDYSSEGTCPILSAISTKDLTKAEKGKVVDINQLAVFNKQMQMVGLLDEKASMITLWMSNRLKLYYLTEFIPEGKGYVTVDETNLNSKITTEIKNGKPVVNVTLSGVGTVRENETNLDVALSKDLTIVENDMNRYVKKLAEDTIKQVQREYGTDIFGFGEKIHQEHAKVWRTLRRDWEQQFRDIEVHVDARIHLKRIGVFGPRPKQGNLF</sequence>
<dbReference type="InterPro" id="IPR008844">
    <property type="entry name" value="Spore_GerAC-like"/>
</dbReference>
<dbReference type="InterPro" id="IPR038501">
    <property type="entry name" value="Spore_GerAC_C_sf"/>
</dbReference>
<dbReference type="RefSeq" id="WP_210663757.1">
    <property type="nucleotide sequence ID" value="NZ_JAGKSP010000019.1"/>
</dbReference>
<comment type="similarity">
    <text evidence="2">Belongs to the GerABKC lipoprotein family.</text>
</comment>
<dbReference type="Gene3D" id="3.30.300.210">
    <property type="entry name" value="Nutrient germinant receptor protein C, domain 3"/>
    <property type="match status" value="1"/>
</dbReference>
<evidence type="ECO:0000256" key="7">
    <source>
        <dbReference type="ARBA" id="ARBA00023288"/>
    </source>
</evidence>
<feature type="domain" description="Spore germination protein N-terminal" evidence="9">
    <location>
        <begin position="23"/>
        <end position="193"/>
    </location>
</feature>
<organism evidence="10 11">
    <name type="scientific">Paenibacillus lignilyticus</name>
    <dbReference type="NCBI Taxonomy" id="1172615"/>
    <lineage>
        <taxon>Bacteria</taxon>
        <taxon>Bacillati</taxon>
        <taxon>Bacillota</taxon>
        <taxon>Bacilli</taxon>
        <taxon>Bacillales</taxon>
        <taxon>Paenibacillaceae</taxon>
        <taxon>Paenibacillus</taxon>
    </lineage>
</organism>
<proteinExistence type="inferred from homology"/>
<dbReference type="PROSITE" id="PS51257">
    <property type="entry name" value="PROKAR_LIPOPROTEIN"/>
    <property type="match status" value="1"/>
</dbReference>
<protein>
    <submittedName>
        <fullName evidence="10">Ger(X)C family spore germination protein</fullName>
    </submittedName>
</protein>
<comment type="caution">
    <text evidence="10">The sequence shown here is derived from an EMBL/GenBank/DDBJ whole genome shotgun (WGS) entry which is preliminary data.</text>
</comment>
<dbReference type="EMBL" id="JAGKSP010000019">
    <property type="protein sequence ID" value="MBP3966506.1"/>
    <property type="molecule type" value="Genomic_DNA"/>
</dbReference>
<dbReference type="Pfam" id="PF25198">
    <property type="entry name" value="Spore_GerAC_N"/>
    <property type="match status" value="1"/>
</dbReference>
<evidence type="ECO:0000259" key="8">
    <source>
        <dbReference type="Pfam" id="PF05504"/>
    </source>
</evidence>
<dbReference type="Pfam" id="PF05504">
    <property type="entry name" value="Spore_GerAC"/>
    <property type="match status" value="1"/>
</dbReference>
<evidence type="ECO:0000256" key="1">
    <source>
        <dbReference type="ARBA" id="ARBA00004635"/>
    </source>
</evidence>
<name>A0ABS5CL05_9BACL</name>